<dbReference type="InterPro" id="IPR036779">
    <property type="entry name" value="LysM_dom_sf"/>
</dbReference>
<comment type="caution">
    <text evidence="6">The sequence shown here is derived from an EMBL/GenBank/DDBJ whole genome shotgun (WGS) entry which is preliminary data.</text>
</comment>
<keyword evidence="2" id="KW-0119">Carbohydrate metabolism</keyword>
<dbReference type="PROSITE" id="PS51782">
    <property type="entry name" value="LYSM"/>
    <property type="match status" value="1"/>
</dbReference>
<protein>
    <recommendedName>
        <fullName evidence="5">LysM domain-containing protein</fullName>
    </recommendedName>
</protein>
<feature type="signal peptide" evidence="4">
    <location>
        <begin position="1"/>
        <end position="31"/>
    </location>
</feature>
<dbReference type="RefSeq" id="WP_275408527.1">
    <property type="nucleotide sequence ID" value="NZ_BOON01000028.1"/>
</dbReference>
<organism evidence="6 7">
    <name type="scientific">Planosporangium mesophilum</name>
    <dbReference type="NCBI Taxonomy" id="689768"/>
    <lineage>
        <taxon>Bacteria</taxon>
        <taxon>Bacillati</taxon>
        <taxon>Actinomycetota</taxon>
        <taxon>Actinomycetes</taxon>
        <taxon>Micromonosporales</taxon>
        <taxon>Micromonosporaceae</taxon>
        <taxon>Planosporangium</taxon>
    </lineage>
</organism>
<evidence type="ECO:0000256" key="3">
    <source>
        <dbReference type="SAM" id="MobiDB-lite"/>
    </source>
</evidence>
<keyword evidence="2" id="KW-0326">Glycosidase</keyword>
<dbReference type="Gene3D" id="3.10.350.10">
    <property type="entry name" value="LysM domain"/>
    <property type="match status" value="1"/>
</dbReference>
<dbReference type="Proteomes" id="UP000599074">
    <property type="component" value="Unassembled WGS sequence"/>
</dbReference>
<dbReference type="SUPFAM" id="SSF54106">
    <property type="entry name" value="LysM domain"/>
    <property type="match status" value="1"/>
</dbReference>
<dbReference type="GO" id="GO:0000272">
    <property type="term" value="P:polysaccharide catabolic process"/>
    <property type="evidence" value="ECO:0007669"/>
    <property type="project" value="UniProtKB-KW"/>
</dbReference>
<dbReference type="GO" id="GO:0008810">
    <property type="term" value="F:cellulase activity"/>
    <property type="evidence" value="ECO:0007669"/>
    <property type="project" value="InterPro"/>
</dbReference>
<name>A0A8J3TA24_9ACTN</name>
<keyword evidence="2" id="KW-0378">Hydrolase</keyword>
<gene>
    <name evidence="6" type="ORF">Pme01_29470</name>
</gene>
<dbReference type="Pfam" id="PF01670">
    <property type="entry name" value="Glyco_hydro_12"/>
    <property type="match status" value="1"/>
</dbReference>
<sequence length="354" mass="37455">MSRPFRGLGAAGLLLASTAVAVVATAGPASADTQVCDKYGTTTVDRYVAMNNVWGADTPQCFTTTNSGFTITKADNKKATNGAPLSYTAIYLGCHYGNCSPGTNLPMQVSQISSATSSASFSYPTSGVYNAAYDIWLDPSSRKDGENKLELMIWFNRQGPISPAGTPAGTATVAGRSWEVWAGDGPNRRVVTYAARSPMTSWNFNVMDFINDVKTHSNLTDSWYLTSIQTGFEPWVGGTGLAVNSFTADVNGGGAAQRNRPEQPPAPAPTSAAATPVTPATPSAPVTPTRQPAPQPSPTRGDGHTYVVQPGDTLSGIAAREHVTGGWRRLYWLNRHVVGADPDLIVPGQRLTLR</sequence>
<dbReference type="SUPFAM" id="SSF49899">
    <property type="entry name" value="Concanavalin A-like lectins/glucanases"/>
    <property type="match status" value="1"/>
</dbReference>
<dbReference type="CDD" id="cd00118">
    <property type="entry name" value="LysM"/>
    <property type="match status" value="1"/>
</dbReference>
<evidence type="ECO:0000313" key="6">
    <source>
        <dbReference type="EMBL" id="GII23350.1"/>
    </source>
</evidence>
<evidence type="ECO:0000256" key="2">
    <source>
        <dbReference type="RuleBase" id="RU361163"/>
    </source>
</evidence>
<reference evidence="6" key="1">
    <citation type="submission" date="2021-01" db="EMBL/GenBank/DDBJ databases">
        <title>Whole genome shotgun sequence of Planosporangium mesophilum NBRC 109066.</title>
        <authorList>
            <person name="Komaki H."/>
            <person name="Tamura T."/>
        </authorList>
    </citation>
    <scope>NUCLEOTIDE SEQUENCE</scope>
    <source>
        <strain evidence="6">NBRC 109066</strain>
    </source>
</reference>
<dbReference type="Gene3D" id="2.60.120.180">
    <property type="match status" value="1"/>
</dbReference>
<keyword evidence="2" id="KW-0624">Polysaccharide degradation</keyword>
<feature type="region of interest" description="Disordered" evidence="3">
    <location>
        <begin position="252"/>
        <end position="305"/>
    </location>
</feature>
<dbReference type="EMBL" id="BOON01000028">
    <property type="protein sequence ID" value="GII23350.1"/>
    <property type="molecule type" value="Genomic_DNA"/>
</dbReference>
<evidence type="ECO:0000313" key="7">
    <source>
        <dbReference type="Proteomes" id="UP000599074"/>
    </source>
</evidence>
<dbReference type="PANTHER" id="PTHR34002">
    <property type="entry name" value="BLR1656 PROTEIN"/>
    <property type="match status" value="1"/>
</dbReference>
<feature type="domain" description="LysM" evidence="5">
    <location>
        <begin position="304"/>
        <end position="353"/>
    </location>
</feature>
<dbReference type="InterPro" id="IPR013320">
    <property type="entry name" value="ConA-like_dom_sf"/>
</dbReference>
<dbReference type="SMART" id="SM00257">
    <property type="entry name" value="LysM"/>
    <property type="match status" value="1"/>
</dbReference>
<keyword evidence="7" id="KW-1185">Reference proteome</keyword>
<accession>A0A8J3TA24</accession>
<feature type="compositionally biased region" description="Low complexity" evidence="3">
    <location>
        <begin position="269"/>
        <end position="289"/>
    </location>
</feature>
<feature type="chain" id="PRO_5035301663" description="LysM domain-containing protein" evidence="4">
    <location>
        <begin position="32"/>
        <end position="354"/>
    </location>
</feature>
<dbReference type="AlphaFoldDB" id="A0A8J3TA24"/>
<dbReference type="InterPro" id="IPR013319">
    <property type="entry name" value="GH11/12"/>
</dbReference>
<evidence type="ECO:0000256" key="4">
    <source>
        <dbReference type="SAM" id="SignalP"/>
    </source>
</evidence>
<evidence type="ECO:0000259" key="5">
    <source>
        <dbReference type="PROSITE" id="PS51782"/>
    </source>
</evidence>
<comment type="similarity">
    <text evidence="1 2">Belongs to the glycosyl hydrolase 12 (cellulase H) family.</text>
</comment>
<dbReference type="InterPro" id="IPR018392">
    <property type="entry name" value="LysM"/>
</dbReference>
<evidence type="ECO:0000256" key="1">
    <source>
        <dbReference type="ARBA" id="ARBA00005519"/>
    </source>
</evidence>
<dbReference type="InterPro" id="IPR002594">
    <property type="entry name" value="GH12"/>
</dbReference>
<dbReference type="PANTHER" id="PTHR34002:SF9">
    <property type="entry name" value="XYLOGLUCAN-SPECIFIC ENDO-BETA-1,4-GLUCANASE A"/>
    <property type="match status" value="1"/>
</dbReference>
<keyword evidence="4" id="KW-0732">Signal</keyword>
<proteinExistence type="inferred from homology"/>
<dbReference type="Pfam" id="PF01476">
    <property type="entry name" value="LysM"/>
    <property type="match status" value="1"/>
</dbReference>